<protein>
    <submittedName>
        <fullName evidence="2">Uncharacterized protein</fullName>
    </submittedName>
</protein>
<evidence type="ECO:0000313" key="2">
    <source>
        <dbReference type="EMBL" id="MCQ6962416.1"/>
    </source>
</evidence>
<keyword evidence="1" id="KW-0472">Membrane</keyword>
<keyword evidence="1" id="KW-1133">Transmembrane helix</keyword>
<evidence type="ECO:0000313" key="3">
    <source>
        <dbReference type="Proteomes" id="UP001206983"/>
    </source>
</evidence>
<evidence type="ECO:0000256" key="1">
    <source>
        <dbReference type="SAM" id="Phobius"/>
    </source>
</evidence>
<organism evidence="2 3">
    <name type="scientific">Methanolobus chelungpuianus</name>
    <dbReference type="NCBI Taxonomy" id="502115"/>
    <lineage>
        <taxon>Archaea</taxon>
        <taxon>Methanobacteriati</taxon>
        <taxon>Methanobacteriota</taxon>
        <taxon>Stenosarchaea group</taxon>
        <taxon>Methanomicrobia</taxon>
        <taxon>Methanosarcinales</taxon>
        <taxon>Methanosarcinaceae</taxon>
        <taxon>Methanolobus</taxon>
    </lineage>
</organism>
<feature type="transmembrane region" description="Helical" evidence="1">
    <location>
        <begin position="96"/>
        <end position="118"/>
    </location>
</feature>
<feature type="transmembrane region" description="Helical" evidence="1">
    <location>
        <begin position="33"/>
        <end position="53"/>
    </location>
</feature>
<accession>A0AAE3H9Y0</accession>
<dbReference type="EMBL" id="JTEO01000004">
    <property type="protein sequence ID" value="MCQ6962416.1"/>
    <property type="molecule type" value="Genomic_DNA"/>
</dbReference>
<keyword evidence="3" id="KW-1185">Reference proteome</keyword>
<comment type="caution">
    <text evidence="2">The sequence shown here is derived from an EMBL/GenBank/DDBJ whole genome shotgun (WGS) entry which is preliminary data.</text>
</comment>
<reference evidence="2 3" key="1">
    <citation type="journal article" date="2011" name="Appl. Environ. Microbiol.">
        <title>Methanogenic archaea isolated from Taiwan's Chelungpu fault.</title>
        <authorList>
            <person name="Wu S.Y."/>
            <person name="Lai M.C."/>
        </authorList>
    </citation>
    <scope>NUCLEOTIDE SEQUENCE [LARGE SCALE GENOMIC DNA]</scope>
    <source>
        <strain evidence="2 3">St545Mb</strain>
    </source>
</reference>
<gene>
    <name evidence="2" type="ORF">PV02_04370</name>
</gene>
<proteinExistence type="predicted"/>
<dbReference type="AlphaFoldDB" id="A0AAE3H9Y0"/>
<sequence>MVELRTPAVILGLFSLLMILSLIDHLCKTTWTYFGVALLATAIPVVFFLMGSYRISVNHENIRIQDSLFIDEEFPKDNITKVTAASNSMYKYRVPYNGMLCLLILTVALMQIHGGYRAVNTYGLQNATNIGLPSFTILILIFLLYRAYQTSRYHTTIKIDTTDRKITLYPKNEEEYRLLKERLDILVLR</sequence>
<dbReference type="Proteomes" id="UP001206983">
    <property type="component" value="Unassembled WGS sequence"/>
</dbReference>
<keyword evidence="1" id="KW-0812">Transmembrane</keyword>
<feature type="transmembrane region" description="Helical" evidence="1">
    <location>
        <begin position="130"/>
        <end position="148"/>
    </location>
</feature>
<name>A0AAE3H9Y0_9EURY</name>